<dbReference type="PANTHER" id="PTHR43689:SF8">
    <property type="entry name" value="ALPHA_BETA-HYDROLASES SUPERFAMILY PROTEIN"/>
    <property type="match status" value="1"/>
</dbReference>
<dbReference type="RefSeq" id="WP_206633428.1">
    <property type="nucleotide sequence ID" value="NZ_LHQS01000002.1"/>
</dbReference>
<dbReference type="Pfam" id="PF12695">
    <property type="entry name" value="Abhydrolase_5"/>
    <property type="match status" value="1"/>
</dbReference>
<dbReference type="SUPFAM" id="SSF53474">
    <property type="entry name" value="alpha/beta-Hydrolases"/>
    <property type="match status" value="1"/>
</dbReference>
<evidence type="ECO:0000313" key="2">
    <source>
        <dbReference type="EMBL" id="RXE56076.1"/>
    </source>
</evidence>
<gene>
    <name evidence="2" type="ORF">ABH15_07775</name>
</gene>
<dbReference type="InterPro" id="IPR029059">
    <property type="entry name" value="AB_hydrolase_5"/>
</dbReference>
<protein>
    <recommendedName>
        <fullName evidence="1">Alpha/beta hydrolase fold-5 domain-containing protein</fullName>
    </recommendedName>
</protein>
<comment type="caution">
    <text evidence="2">The sequence shown here is derived from an EMBL/GenBank/DDBJ whole genome shotgun (WGS) entry which is preliminary data.</text>
</comment>
<dbReference type="Proteomes" id="UP000290932">
    <property type="component" value="Unassembled WGS sequence"/>
</dbReference>
<dbReference type="AlphaFoldDB" id="A0A498H2B2"/>
<accession>A0A498H2B2</accession>
<dbReference type="Gene3D" id="3.40.50.1820">
    <property type="entry name" value="alpha/beta hydrolase"/>
    <property type="match status" value="1"/>
</dbReference>
<reference evidence="2 3" key="1">
    <citation type="journal article" date="2015" name="Int. J. Syst. Evol. Microbiol.">
        <title>Methanoculleus taiwanensis sp. nov., a methanogen isolated from deep marine sediment at the deformation front area near Taiwan.</title>
        <authorList>
            <person name="Weng C.Y."/>
            <person name="Chen S.C."/>
            <person name="Lai M.C."/>
            <person name="Wu S.Y."/>
            <person name="Lin S."/>
            <person name="Yang T.F."/>
            <person name="Chen P.C."/>
        </authorList>
    </citation>
    <scope>NUCLEOTIDE SEQUENCE [LARGE SCALE GENOMIC DNA]</scope>
    <source>
        <strain evidence="2 3">CYW4</strain>
    </source>
</reference>
<proteinExistence type="predicted"/>
<name>A0A498H2B2_9EURY</name>
<sequence length="228" mass="24101">MSGMVRVTVDGESREAAVRGVERRPAASGPYDSVHIETSRGRVDCHYYAASGAKKGVIMVGGVGGGFDTPACGLYPRLCEDLQRLGISALRVRYRYATNLAEAVLDTVIAIRFLKGEGALSIGLIGHSLGGAVVATAAANDEAVDTVVTLSTQSYGIAPVSRLKPSTSVLVIHGEKDAILPPASSVYAHQLAHEPKRLILYEGAGHMLDEAADAVYREVKDWLVENLG</sequence>
<organism evidence="2 3">
    <name type="scientific">Methanoculleus taiwanensis</name>
    <dbReference type="NCBI Taxonomy" id="1550565"/>
    <lineage>
        <taxon>Archaea</taxon>
        <taxon>Methanobacteriati</taxon>
        <taxon>Methanobacteriota</taxon>
        <taxon>Stenosarchaea group</taxon>
        <taxon>Methanomicrobia</taxon>
        <taxon>Methanomicrobiales</taxon>
        <taxon>Methanomicrobiaceae</taxon>
        <taxon>Methanoculleus</taxon>
    </lineage>
</organism>
<dbReference type="OrthoDB" id="107233at2157"/>
<dbReference type="PANTHER" id="PTHR43689">
    <property type="entry name" value="HYDROLASE"/>
    <property type="match status" value="1"/>
</dbReference>
<dbReference type="InterPro" id="IPR029058">
    <property type="entry name" value="AB_hydrolase_fold"/>
</dbReference>
<evidence type="ECO:0000313" key="3">
    <source>
        <dbReference type="Proteomes" id="UP000290932"/>
    </source>
</evidence>
<keyword evidence="3" id="KW-1185">Reference proteome</keyword>
<feature type="domain" description="Alpha/beta hydrolase fold-5" evidence="1">
    <location>
        <begin position="123"/>
        <end position="206"/>
    </location>
</feature>
<evidence type="ECO:0000259" key="1">
    <source>
        <dbReference type="Pfam" id="PF12695"/>
    </source>
</evidence>
<dbReference type="GO" id="GO:0016787">
    <property type="term" value="F:hydrolase activity"/>
    <property type="evidence" value="ECO:0007669"/>
    <property type="project" value="InterPro"/>
</dbReference>
<dbReference type="EMBL" id="LHQS01000002">
    <property type="protein sequence ID" value="RXE56076.1"/>
    <property type="molecule type" value="Genomic_DNA"/>
</dbReference>